<keyword evidence="1" id="KW-0472">Membrane</keyword>
<dbReference type="Pfam" id="PF06055">
    <property type="entry name" value="ExoD"/>
    <property type="match status" value="1"/>
</dbReference>
<keyword evidence="3" id="KW-1185">Reference proteome</keyword>
<gene>
    <name evidence="2" type="ORF">SAMN02745911_2903</name>
</gene>
<evidence type="ECO:0000313" key="3">
    <source>
        <dbReference type="Proteomes" id="UP000184290"/>
    </source>
</evidence>
<feature type="transmembrane region" description="Helical" evidence="1">
    <location>
        <begin position="175"/>
        <end position="194"/>
    </location>
</feature>
<dbReference type="PANTHER" id="PTHR41795">
    <property type="entry name" value="EXOPOLYSACCHARIDE SYNTHESIS PROTEIN"/>
    <property type="match status" value="1"/>
</dbReference>
<reference evidence="2 3" key="1">
    <citation type="submission" date="2016-11" db="EMBL/GenBank/DDBJ databases">
        <authorList>
            <person name="Varghese N."/>
            <person name="Submissions S."/>
        </authorList>
    </citation>
    <scope>NUCLEOTIDE SEQUENCE [LARGE SCALE GENOMIC DNA]</scope>
    <source>
        <strain evidence="2 3">DSM 21988</strain>
    </source>
</reference>
<feature type="transmembrane region" description="Helical" evidence="1">
    <location>
        <begin position="57"/>
        <end position="78"/>
    </location>
</feature>
<protein>
    <submittedName>
        <fullName evidence="2">Uncharacterized conserved protein</fullName>
    </submittedName>
</protein>
<feature type="transmembrane region" description="Helical" evidence="1">
    <location>
        <begin position="149"/>
        <end position="168"/>
    </location>
</feature>
<feature type="transmembrane region" description="Helical" evidence="1">
    <location>
        <begin position="123"/>
        <end position="143"/>
    </location>
</feature>
<dbReference type="PIRSF" id="PIRSF033239">
    <property type="entry name" value="ExoD"/>
    <property type="match status" value="1"/>
</dbReference>
<evidence type="ECO:0000256" key="1">
    <source>
        <dbReference type="SAM" id="Phobius"/>
    </source>
</evidence>
<dbReference type="RefSeq" id="WP_073469324.1">
    <property type="nucleotide sequence ID" value="NZ_FQZC01000003.1"/>
</dbReference>
<sequence length="196" mass="20743">MADAQIQTLTELLDAVEERNRADGGLSMGVIGDIAGDRAFGAMILLPALVTVSPLSGIPTVPTMVGIIVMLLSAQLALGRREPWLPKRLANARLSTERVHKVLGFMRRPAGWIDRVVRPRLRFATSSIALRGAALICFLTAATMPPLEILPFMATTAGLVISIFALAITLRDGLLMILGLAATGGMAYAAWALVAG</sequence>
<name>A0ABY1ING6_9HYPH</name>
<dbReference type="InterPro" id="IPR010331">
    <property type="entry name" value="ExoD"/>
</dbReference>
<dbReference type="EMBL" id="FQZC01000003">
    <property type="protein sequence ID" value="SHJ57133.1"/>
    <property type="molecule type" value="Genomic_DNA"/>
</dbReference>
<keyword evidence="1" id="KW-0812">Transmembrane</keyword>
<accession>A0ABY1ING6</accession>
<organism evidence="2 3">
    <name type="scientific">Aureimonas altamirensis DSM 21988</name>
    <dbReference type="NCBI Taxonomy" id="1121026"/>
    <lineage>
        <taxon>Bacteria</taxon>
        <taxon>Pseudomonadati</taxon>
        <taxon>Pseudomonadota</taxon>
        <taxon>Alphaproteobacteria</taxon>
        <taxon>Hyphomicrobiales</taxon>
        <taxon>Aurantimonadaceae</taxon>
        <taxon>Aureimonas</taxon>
    </lineage>
</organism>
<proteinExistence type="predicted"/>
<evidence type="ECO:0000313" key="2">
    <source>
        <dbReference type="EMBL" id="SHJ57133.1"/>
    </source>
</evidence>
<dbReference type="PANTHER" id="PTHR41795:SF1">
    <property type="entry name" value="EXOPOLYSACCHARIDE SYNTHESIS PROTEIN"/>
    <property type="match status" value="1"/>
</dbReference>
<comment type="caution">
    <text evidence="2">The sequence shown here is derived from an EMBL/GenBank/DDBJ whole genome shotgun (WGS) entry which is preliminary data.</text>
</comment>
<keyword evidence="1" id="KW-1133">Transmembrane helix</keyword>
<dbReference type="Proteomes" id="UP000184290">
    <property type="component" value="Unassembled WGS sequence"/>
</dbReference>